<gene>
    <name evidence="1" type="ORF">A3Q56_01612</name>
</gene>
<name>A0A177B8P6_9BILA</name>
<organism evidence="1 2">
    <name type="scientific">Intoshia linei</name>
    <dbReference type="NCBI Taxonomy" id="1819745"/>
    <lineage>
        <taxon>Eukaryota</taxon>
        <taxon>Metazoa</taxon>
        <taxon>Spiralia</taxon>
        <taxon>Lophotrochozoa</taxon>
        <taxon>Mesozoa</taxon>
        <taxon>Orthonectida</taxon>
        <taxon>Rhopaluridae</taxon>
        <taxon>Intoshia</taxon>
    </lineage>
</organism>
<reference evidence="1 2" key="1">
    <citation type="submission" date="2016-04" db="EMBL/GenBank/DDBJ databases">
        <title>The genome of Intoshia linei affirms orthonectids as highly simplified spiralians.</title>
        <authorList>
            <person name="Mikhailov K.V."/>
            <person name="Slusarev G.S."/>
            <person name="Nikitin M.A."/>
            <person name="Logacheva M.D."/>
            <person name="Penin A."/>
            <person name="Aleoshin V."/>
            <person name="Panchin Y.V."/>
        </authorList>
    </citation>
    <scope>NUCLEOTIDE SEQUENCE [LARGE SCALE GENOMIC DNA]</scope>
    <source>
        <strain evidence="1">Intl2013</strain>
        <tissue evidence="1">Whole animal</tissue>
    </source>
</reference>
<dbReference type="Proteomes" id="UP000078046">
    <property type="component" value="Unassembled WGS sequence"/>
</dbReference>
<sequence length="158" mass="18662">MKCQNNKDICQQFFSTNTTESPIQLQDYYEIGKILKVKLKFPNNVKRTIIYGAYTSDTKITVGFWKDKILGESCKSDKNILVIKDFYPINEFQLEWWSFNLKLGKFYVSEHNIFSMPKRKTINRQRKGAIDILLKEGYSQSEIAIKIERSKKNYSNTY</sequence>
<protein>
    <submittedName>
        <fullName evidence="1">Uncharacterized protein</fullName>
    </submittedName>
</protein>
<keyword evidence="2" id="KW-1185">Reference proteome</keyword>
<proteinExistence type="predicted"/>
<evidence type="ECO:0000313" key="1">
    <source>
        <dbReference type="EMBL" id="OAF70636.1"/>
    </source>
</evidence>
<dbReference type="EMBL" id="LWCA01000126">
    <property type="protein sequence ID" value="OAF70636.1"/>
    <property type="molecule type" value="Genomic_DNA"/>
</dbReference>
<dbReference type="AlphaFoldDB" id="A0A177B8P6"/>
<evidence type="ECO:0000313" key="2">
    <source>
        <dbReference type="Proteomes" id="UP000078046"/>
    </source>
</evidence>
<accession>A0A177B8P6</accession>
<comment type="caution">
    <text evidence="1">The sequence shown here is derived from an EMBL/GenBank/DDBJ whole genome shotgun (WGS) entry which is preliminary data.</text>
</comment>